<keyword evidence="1" id="KW-1133">Transmembrane helix</keyword>
<protein>
    <submittedName>
        <fullName evidence="2">Uncharacterized protein</fullName>
    </submittedName>
</protein>
<evidence type="ECO:0000313" key="3">
    <source>
        <dbReference type="Proteomes" id="UP000324800"/>
    </source>
</evidence>
<feature type="transmembrane region" description="Helical" evidence="1">
    <location>
        <begin position="196"/>
        <end position="223"/>
    </location>
</feature>
<reference evidence="2 3" key="1">
    <citation type="submission" date="2019-03" db="EMBL/GenBank/DDBJ databases">
        <title>Single cell metagenomics reveals metabolic interactions within the superorganism composed of flagellate Streblomastix strix and complex community of Bacteroidetes bacteria on its surface.</title>
        <authorList>
            <person name="Treitli S.C."/>
            <person name="Kolisko M."/>
            <person name="Husnik F."/>
            <person name="Keeling P."/>
            <person name="Hampl V."/>
        </authorList>
    </citation>
    <scope>NUCLEOTIDE SEQUENCE [LARGE SCALE GENOMIC DNA]</scope>
    <source>
        <strain evidence="2">ST1C</strain>
    </source>
</reference>
<name>A0A5J4WKF4_9EUKA</name>
<keyword evidence="1" id="KW-0472">Membrane</keyword>
<evidence type="ECO:0000256" key="1">
    <source>
        <dbReference type="SAM" id="Phobius"/>
    </source>
</evidence>
<gene>
    <name evidence="2" type="ORF">EZS28_008983</name>
</gene>
<proteinExistence type="predicted"/>
<keyword evidence="1" id="KW-0812">Transmembrane</keyword>
<comment type="caution">
    <text evidence="2">The sequence shown here is derived from an EMBL/GenBank/DDBJ whole genome shotgun (WGS) entry which is preliminary data.</text>
</comment>
<dbReference type="Proteomes" id="UP000324800">
    <property type="component" value="Unassembled WGS sequence"/>
</dbReference>
<evidence type="ECO:0000313" key="2">
    <source>
        <dbReference type="EMBL" id="KAA6395484.1"/>
    </source>
</evidence>
<organism evidence="2 3">
    <name type="scientific">Streblomastix strix</name>
    <dbReference type="NCBI Taxonomy" id="222440"/>
    <lineage>
        <taxon>Eukaryota</taxon>
        <taxon>Metamonada</taxon>
        <taxon>Preaxostyla</taxon>
        <taxon>Oxymonadida</taxon>
        <taxon>Streblomastigidae</taxon>
        <taxon>Streblomastix</taxon>
    </lineage>
</organism>
<dbReference type="EMBL" id="SNRW01001671">
    <property type="protein sequence ID" value="KAA6395484.1"/>
    <property type="molecule type" value="Genomic_DNA"/>
</dbReference>
<sequence length="259" mass="29110">MMMCGFIDNNSTFLDKFNVLKFFLANLLPFLGFGLSGSNISSLKRVSNSSQLTMFLNSEFHCSSKAQEIEHSQLLVGEGPEDESMGVLSSIFRLLYLKDCLVHLLFRLQLLIDALHFLMSKTVVLLSLLIARDWIRKLFKTLAKLRWPQFHEPLLSFPVLSLMLNVHLLGAASVVIVICGGIYISCAGMFARSFDIHQIISGIAVLFIIIVVFHPLSLAAQAFQLSIVLRSCRRCKRFFGFVLTVVLVRFQSHPGNVII</sequence>
<dbReference type="AlphaFoldDB" id="A0A5J4WKF4"/>
<feature type="transmembrane region" description="Helical" evidence="1">
    <location>
        <begin position="20"/>
        <end position="40"/>
    </location>
</feature>
<accession>A0A5J4WKF4</accession>
<feature type="transmembrane region" description="Helical" evidence="1">
    <location>
        <begin position="235"/>
        <end position="252"/>
    </location>
</feature>
<feature type="transmembrane region" description="Helical" evidence="1">
    <location>
        <begin position="155"/>
        <end position="184"/>
    </location>
</feature>
<feature type="transmembrane region" description="Helical" evidence="1">
    <location>
        <begin position="118"/>
        <end position="135"/>
    </location>
</feature>